<dbReference type="InterPro" id="IPR024743">
    <property type="entry name" value="Dynein_HC_stalk"/>
</dbReference>
<feature type="domain" description="Dynein heavy chain coiled coil stalk" evidence="4">
    <location>
        <begin position="157"/>
        <end position="313"/>
    </location>
</feature>
<feature type="region of interest" description="Disordered" evidence="2">
    <location>
        <begin position="833"/>
        <end position="888"/>
    </location>
</feature>
<evidence type="ECO:0000259" key="3">
    <source>
        <dbReference type="Pfam" id="PF03028"/>
    </source>
</evidence>
<evidence type="ECO:0000313" key="8">
    <source>
        <dbReference type="Proteomes" id="UP001281761"/>
    </source>
</evidence>
<dbReference type="InterPro" id="IPR026983">
    <property type="entry name" value="DHC"/>
</dbReference>
<feature type="domain" description="Dynein heavy chain ATP-binding dynein motor region" evidence="6">
    <location>
        <begin position="434"/>
        <end position="652"/>
    </location>
</feature>
<protein>
    <submittedName>
        <fullName evidence="7">Dynein axonemal heavy chain 3</fullName>
    </submittedName>
</protein>
<dbReference type="Pfam" id="PF12780">
    <property type="entry name" value="AAA_8"/>
    <property type="match status" value="1"/>
</dbReference>
<evidence type="ECO:0000259" key="4">
    <source>
        <dbReference type="Pfam" id="PF12777"/>
    </source>
</evidence>
<dbReference type="InterPro" id="IPR024317">
    <property type="entry name" value="Dynein_heavy_chain_D4_dom"/>
</dbReference>
<dbReference type="Pfam" id="PF12781">
    <property type="entry name" value="AAA_9"/>
    <property type="match status" value="1"/>
</dbReference>
<dbReference type="InterPro" id="IPR004273">
    <property type="entry name" value="Dynein_heavy_D6_P-loop"/>
</dbReference>
<evidence type="ECO:0000256" key="2">
    <source>
        <dbReference type="SAM" id="MobiDB-lite"/>
    </source>
</evidence>
<evidence type="ECO:0000313" key="7">
    <source>
        <dbReference type="EMBL" id="KAK2941456.1"/>
    </source>
</evidence>
<name>A0ABQ9WSM7_9EUKA</name>
<keyword evidence="1" id="KW-0175">Coiled coil</keyword>
<feature type="coiled-coil region" evidence="1">
    <location>
        <begin position="322"/>
        <end position="349"/>
    </location>
</feature>
<dbReference type="InterPro" id="IPR027417">
    <property type="entry name" value="P-loop_NTPase"/>
</dbReference>
<feature type="domain" description="Dynein heavy chain AAA module D4" evidence="5">
    <location>
        <begin position="1"/>
        <end position="129"/>
    </location>
</feature>
<sequence>MSPLRESFRNRLRMFPSLINCTTVDVFEEWSQDALDAVSKQYFMEGDGLGVFDLEFLMKLANGEIRSEADKNKPPSTSPKIDEEDVMSKIASFLVKVHQHIQQKAKQFMNEEQRIYHITPTSFLHFLKITSSVIREKRQGIIGTKKRYIGGLDVLNKTEEKQFHQETMDLMKTIEVDQKVATENKNQVEAEEKIVLEQESEAKALSDDCEEQLNAALPALNRAKEMVAKLNKKMIDEMKQMKHPPSGVKLVMEAICVMKSVKATPVRNASGRTEMDYWESSKKVLADSKFVNWVFQFNAEEQLTDEIRKNMQPPDSKRREVLTQIEANLRFLIEKYDAAVEKRDRLAEQVALYGKKLGLAKAVITAKAQDEKMFTLTGDAILSAASLAYIGAFTMKYRTDVTKFIKQEKGTISFLPRSATAGLIETLGVPVTIRQWQIASLPNDNFSTENGIIGTYGQQWPLFIDPQGQANKWIKTLEKGPNFKVFRPDAKLVQNIEAAVRCGWTVLIEGVTESIDSVLYPLLSNSVYRSKGQLLVRLGDSDVEYDPKFKLSLTTKYPNPNYPPEISKKVCLVNFTLTPAGMEDQLLGMVIQSEMPAMEEQRNKLIVENAEALAQKQAAEDGILEMLTEPNVDLLADATLVDKLRDSKDLSTSLDMKMAENAKIQQKNNESRKAYTPIASHGSALFFCIADLRNIDPMYQYSLTWFIGLFTQTLANEPPNSDQADKILSIIDHLTGVIYDNVCRSLFQEHKIFFAFLLAMTIEQLHGKIDRAERSFLANGPSTLSTRHQNPDPTWITERLWRDISGICELKVFEDLDTNFVKRLGVWKKWMQTGNEPEQQQPKPGSASGTATPNVPGQGQQSSGDAGSTGQPGPDGEAPKEGEEDETLASAEFKIPPLPRPYSEKASPIARQCLLRVLHPDWLPYAITDHVKTHLGERFTTPPPFDLQAAYLDSNNVTPIVFVLSTGADPQQILKDFSVQMKKKDKMFTLSLGQNQDVPATKLLREGQERGNWNFLQNCHLYPSWMPAMEELLEVANPATTHHDFHVWLTSMPTPSFPIIERKDKDEHHRINTQLRENPQLSFQTTEVTSSVHLFVEFRQACTQEIAEREWELKIRHHGLAIRTAQNRHRSFDHDQTHSFEIFFPDLVEDDSSARNCGVLLVPHESAAILQSITHSRVVSKCITAEAAEARRNRPDALKYVFTNQHLRYSASIANEDASDTITPHIERLASNAQSIVTVGLSSPLSCTSITTIRMYSEVSRASIRRRHG</sequence>
<dbReference type="Gene3D" id="3.40.50.300">
    <property type="entry name" value="P-loop containing nucleotide triphosphate hydrolases"/>
    <property type="match status" value="2"/>
</dbReference>
<dbReference type="EMBL" id="JARBJD010000499">
    <property type="protein sequence ID" value="KAK2941456.1"/>
    <property type="molecule type" value="Genomic_DNA"/>
</dbReference>
<gene>
    <name evidence="7" type="ORF">BLNAU_23634</name>
</gene>
<dbReference type="PANTHER" id="PTHR22878:SF68">
    <property type="entry name" value="DYNEIN HEAVY CHAIN 6, AXONEMAL-LIKE"/>
    <property type="match status" value="1"/>
</dbReference>
<evidence type="ECO:0000259" key="6">
    <source>
        <dbReference type="Pfam" id="PF12781"/>
    </source>
</evidence>
<proteinExistence type="predicted"/>
<dbReference type="InterPro" id="IPR035706">
    <property type="entry name" value="AAA_9"/>
</dbReference>
<dbReference type="Pfam" id="PF12777">
    <property type="entry name" value="MT"/>
    <property type="match status" value="1"/>
</dbReference>
<comment type="caution">
    <text evidence="7">The sequence shown here is derived from an EMBL/GenBank/DDBJ whole genome shotgun (WGS) entry which is preliminary data.</text>
</comment>
<evidence type="ECO:0000256" key="1">
    <source>
        <dbReference type="SAM" id="Coils"/>
    </source>
</evidence>
<feature type="compositionally biased region" description="Polar residues" evidence="2">
    <location>
        <begin position="833"/>
        <end position="855"/>
    </location>
</feature>
<feature type="coiled-coil region" evidence="1">
    <location>
        <begin position="188"/>
        <end position="240"/>
    </location>
</feature>
<feature type="domain" description="Dynein heavy chain region D6 P-loop" evidence="3">
    <location>
        <begin position="956"/>
        <end position="1059"/>
    </location>
</feature>
<reference evidence="7 8" key="1">
    <citation type="journal article" date="2022" name="bioRxiv">
        <title>Genomics of Preaxostyla Flagellates Illuminates Evolutionary Transitions and the Path Towards Mitochondrial Loss.</title>
        <authorList>
            <person name="Novak L.V.F."/>
            <person name="Treitli S.C."/>
            <person name="Pyrih J."/>
            <person name="Halakuc P."/>
            <person name="Pipaliya S.V."/>
            <person name="Vacek V."/>
            <person name="Brzon O."/>
            <person name="Soukal P."/>
            <person name="Eme L."/>
            <person name="Dacks J.B."/>
            <person name="Karnkowska A."/>
            <person name="Elias M."/>
            <person name="Hampl V."/>
        </authorList>
    </citation>
    <scope>NUCLEOTIDE SEQUENCE [LARGE SCALE GENOMIC DNA]</scope>
    <source>
        <strain evidence="7">NAU3</strain>
        <tissue evidence="7">Gut</tissue>
    </source>
</reference>
<keyword evidence="8" id="KW-1185">Reference proteome</keyword>
<dbReference type="Gene3D" id="1.20.920.20">
    <property type="match status" value="1"/>
</dbReference>
<dbReference type="PANTHER" id="PTHR22878">
    <property type="entry name" value="DYNEIN HEAVY CHAIN 6, AXONEMAL-LIKE-RELATED"/>
    <property type="match status" value="1"/>
</dbReference>
<accession>A0ABQ9WSM7</accession>
<organism evidence="7 8">
    <name type="scientific">Blattamonas nauphoetae</name>
    <dbReference type="NCBI Taxonomy" id="2049346"/>
    <lineage>
        <taxon>Eukaryota</taxon>
        <taxon>Metamonada</taxon>
        <taxon>Preaxostyla</taxon>
        <taxon>Oxymonadida</taxon>
        <taxon>Blattamonas</taxon>
    </lineage>
</organism>
<dbReference type="Pfam" id="PF03028">
    <property type="entry name" value="Dynein_heavy"/>
    <property type="match status" value="1"/>
</dbReference>
<dbReference type="Gene3D" id="6.10.140.1060">
    <property type="match status" value="1"/>
</dbReference>
<dbReference type="Gene3D" id="1.10.8.1220">
    <property type="match status" value="1"/>
</dbReference>
<evidence type="ECO:0000259" key="5">
    <source>
        <dbReference type="Pfam" id="PF12780"/>
    </source>
</evidence>
<dbReference type="Proteomes" id="UP001281761">
    <property type="component" value="Unassembled WGS sequence"/>
</dbReference>
<feature type="compositionally biased region" description="Low complexity" evidence="2">
    <location>
        <begin position="857"/>
        <end position="871"/>
    </location>
</feature>